<dbReference type="PANTHER" id="PTHR11014">
    <property type="entry name" value="PEPTIDASE M20 FAMILY MEMBER"/>
    <property type="match status" value="1"/>
</dbReference>
<dbReference type="InterPro" id="IPR036264">
    <property type="entry name" value="Bact_exopeptidase_dim_dom"/>
</dbReference>
<keyword evidence="3" id="KW-1185">Reference proteome</keyword>
<feature type="domain" description="Peptidase M20 dimerisation" evidence="1">
    <location>
        <begin position="182"/>
        <end position="280"/>
    </location>
</feature>
<comment type="caution">
    <text evidence="2">The sequence shown here is derived from an EMBL/GenBank/DDBJ whole genome shotgun (WGS) entry which is preliminary data.</text>
</comment>
<evidence type="ECO:0000313" key="3">
    <source>
        <dbReference type="Proteomes" id="UP001470230"/>
    </source>
</evidence>
<dbReference type="InterPro" id="IPR002933">
    <property type="entry name" value="Peptidase_M20"/>
</dbReference>
<dbReference type="Proteomes" id="UP001470230">
    <property type="component" value="Unassembled WGS sequence"/>
</dbReference>
<evidence type="ECO:0000259" key="1">
    <source>
        <dbReference type="Pfam" id="PF07687"/>
    </source>
</evidence>
<dbReference type="SUPFAM" id="SSF53187">
    <property type="entry name" value="Zn-dependent exopeptidases"/>
    <property type="match status" value="1"/>
</dbReference>
<dbReference type="Pfam" id="PF01546">
    <property type="entry name" value="Peptidase_M20"/>
    <property type="match status" value="1"/>
</dbReference>
<sequence length="395" mass="43139">MTEILQQAESIKDELIEIRRKIHENPEVGEVLPKTKEFVISKLKEYGYEPKEICESCIVALIQGKDTGKTFMLRADMDALHIKEESECSFKSTNGCMHACGHDMHTAMLLGAAKLLMMNKDKIEGTIKIIFQPNEEGFTGAKKMIKAGVLENPKVDAAMALHVHSGSPSNLLICGLGTCTAGVVVFRIKVKGVGTHGAMPENGIDPINIATHIFLSLQTITTRETSQKQPAVVTIGKFVGGTAPNIIPGEVIMEGTIRGFDRELLRKIFNRIKEMSEKTAVVFNGSAEVTEISSAPPLINNIELSNELVDYDRKLFGEKSVITFNEGGMGSEDFASYTYEVPCTFITIGAGAANENPLFGKAMHNSKVVFNEDILTKGAAVEAYNAISWLKNHSK</sequence>
<dbReference type="CDD" id="cd03886">
    <property type="entry name" value="M20_Acy1"/>
    <property type="match status" value="1"/>
</dbReference>
<dbReference type="PIRSF" id="PIRSF005962">
    <property type="entry name" value="Pept_M20D_amidohydro"/>
    <property type="match status" value="1"/>
</dbReference>
<dbReference type="Gene3D" id="3.40.630.10">
    <property type="entry name" value="Zn peptidases"/>
    <property type="match status" value="1"/>
</dbReference>
<gene>
    <name evidence="2" type="ORF">M9Y10_013903</name>
</gene>
<dbReference type="PANTHER" id="PTHR11014:SF63">
    <property type="entry name" value="METALLOPEPTIDASE, PUTATIVE (AFU_ORTHOLOGUE AFUA_6G09600)-RELATED"/>
    <property type="match status" value="1"/>
</dbReference>
<evidence type="ECO:0000313" key="2">
    <source>
        <dbReference type="EMBL" id="KAK8896016.1"/>
    </source>
</evidence>
<dbReference type="NCBIfam" id="TIGR01891">
    <property type="entry name" value="amidohydrolases"/>
    <property type="match status" value="1"/>
</dbReference>
<reference evidence="2 3" key="1">
    <citation type="submission" date="2024-04" db="EMBL/GenBank/DDBJ databases">
        <title>Tritrichomonas musculus Genome.</title>
        <authorList>
            <person name="Alves-Ferreira E."/>
            <person name="Grigg M."/>
            <person name="Lorenzi H."/>
            <person name="Galac M."/>
        </authorList>
    </citation>
    <scope>NUCLEOTIDE SEQUENCE [LARGE SCALE GENOMIC DNA]</scope>
    <source>
        <strain evidence="2 3">EAF2021</strain>
    </source>
</reference>
<protein>
    <recommendedName>
        <fullName evidence="1">Peptidase M20 dimerisation domain-containing protein</fullName>
    </recommendedName>
</protein>
<dbReference type="Pfam" id="PF07687">
    <property type="entry name" value="M20_dimer"/>
    <property type="match status" value="1"/>
</dbReference>
<dbReference type="Gene3D" id="3.30.70.360">
    <property type="match status" value="1"/>
</dbReference>
<name>A0ABR2KYZ7_9EUKA</name>
<dbReference type="SUPFAM" id="SSF55031">
    <property type="entry name" value="Bacterial exopeptidase dimerisation domain"/>
    <property type="match status" value="1"/>
</dbReference>
<dbReference type="InterPro" id="IPR011650">
    <property type="entry name" value="Peptidase_M20_dimer"/>
</dbReference>
<organism evidence="2 3">
    <name type="scientific">Tritrichomonas musculus</name>
    <dbReference type="NCBI Taxonomy" id="1915356"/>
    <lineage>
        <taxon>Eukaryota</taxon>
        <taxon>Metamonada</taxon>
        <taxon>Parabasalia</taxon>
        <taxon>Tritrichomonadida</taxon>
        <taxon>Tritrichomonadidae</taxon>
        <taxon>Tritrichomonas</taxon>
    </lineage>
</organism>
<accession>A0ABR2KYZ7</accession>
<dbReference type="InterPro" id="IPR017439">
    <property type="entry name" value="Amidohydrolase"/>
</dbReference>
<dbReference type="EMBL" id="JAPFFF010000002">
    <property type="protein sequence ID" value="KAK8896016.1"/>
    <property type="molecule type" value="Genomic_DNA"/>
</dbReference>
<proteinExistence type="predicted"/>